<name>A0A9W8BGS0_9FUNG</name>
<feature type="domain" description="Beta-catenin-like protein 1 N-terminal" evidence="6">
    <location>
        <begin position="16"/>
        <end position="148"/>
    </location>
</feature>
<keyword evidence="5" id="KW-0539">Nucleus</keyword>
<dbReference type="PANTHER" id="PTHR14978">
    <property type="entry name" value="BETA-CATENIN-LIKE PROTEIN 1 NUCLEAR ASSOCIATED PROTEIN"/>
    <property type="match status" value="1"/>
</dbReference>
<dbReference type="Pfam" id="PF08216">
    <property type="entry name" value="CTNNBL"/>
    <property type="match status" value="1"/>
</dbReference>
<dbReference type="AlphaFoldDB" id="A0A9W8BGS0"/>
<dbReference type="InterPro" id="IPR013180">
    <property type="entry name" value="CTNNBL1_N"/>
</dbReference>
<keyword evidence="2" id="KW-0597">Phosphoprotein</keyword>
<accession>A0A9W8BGS0</accession>
<keyword evidence="8" id="KW-1185">Reference proteome</keyword>
<proteinExistence type="predicted"/>
<evidence type="ECO:0000256" key="5">
    <source>
        <dbReference type="ARBA" id="ARBA00023242"/>
    </source>
</evidence>
<gene>
    <name evidence="7" type="ORF">H4R26_004753</name>
</gene>
<dbReference type="InterPro" id="IPR011989">
    <property type="entry name" value="ARM-like"/>
</dbReference>
<evidence type="ECO:0000256" key="1">
    <source>
        <dbReference type="ARBA" id="ARBA00004123"/>
    </source>
</evidence>
<dbReference type="Proteomes" id="UP001150907">
    <property type="component" value="Unassembled WGS sequence"/>
</dbReference>
<evidence type="ECO:0000256" key="3">
    <source>
        <dbReference type="ARBA" id="ARBA00022737"/>
    </source>
</evidence>
<evidence type="ECO:0000256" key="4">
    <source>
        <dbReference type="ARBA" id="ARBA00023054"/>
    </source>
</evidence>
<evidence type="ECO:0000313" key="7">
    <source>
        <dbReference type="EMBL" id="KAJ2000139.1"/>
    </source>
</evidence>
<comment type="subcellular location">
    <subcellularLocation>
        <location evidence="1">Nucleus</location>
    </subcellularLocation>
</comment>
<keyword evidence="4" id="KW-0175">Coiled coil</keyword>
<dbReference type="InterPro" id="IPR039678">
    <property type="entry name" value="CTNNBL1"/>
</dbReference>
<dbReference type="OrthoDB" id="1898821at2759"/>
<reference evidence="7" key="1">
    <citation type="submission" date="2022-07" db="EMBL/GenBank/DDBJ databases">
        <title>Phylogenomic reconstructions and comparative analyses of Kickxellomycotina fungi.</title>
        <authorList>
            <person name="Reynolds N.K."/>
            <person name="Stajich J.E."/>
            <person name="Barry K."/>
            <person name="Grigoriev I.V."/>
            <person name="Crous P."/>
            <person name="Smith M.E."/>
        </authorList>
    </citation>
    <scope>NUCLEOTIDE SEQUENCE</scope>
    <source>
        <strain evidence="7">IMI 214461</strain>
    </source>
</reference>
<evidence type="ECO:0000313" key="8">
    <source>
        <dbReference type="Proteomes" id="UP001150907"/>
    </source>
</evidence>
<evidence type="ECO:0000259" key="6">
    <source>
        <dbReference type="Pfam" id="PF08216"/>
    </source>
</evidence>
<dbReference type="EMBL" id="JANBQF010000577">
    <property type="protein sequence ID" value="KAJ2000139.1"/>
    <property type="molecule type" value="Genomic_DNA"/>
</dbReference>
<organism evidence="7 8">
    <name type="scientific">Coemansia thaxteri</name>
    <dbReference type="NCBI Taxonomy" id="2663907"/>
    <lineage>
        <taxon>Eukaryota</taxon>
        <taxon>Fungi</taxon>
        <taxon>Fungi incertae sedis</taxon>
        <taxon>Zoopagomycota</taxon>
        <taxon>Kickxellomycotina</taxon>
        <taxon>Kickxellomycetes</taxon>
        <taxon>Kickxellales</taxon>
        <taxon>Kickxellaceae</taxon>
        <taxon>Coemansia</taxon>
    </lineage>
</organism>
<dbReference type="Gene3D" id="1.25.10.10">
    <property type="entry name" value="Leucine-rich Repeat Variant"/>
    <property type="match status" value="1"/>
</dbReference>
<evidence type="ECO:0000256" key="2">
    <source>
        <dbReference type="ARBA" id="ARBA00022553"/>
    </source>
</evidence>
<keyword evidence="3" id="KW-0677">Repeat</keyword>
<sequence>MHRGKGAVQKLYKRLPETDERAVSCLANLFRLSRRDSPEQLRLMAKFASTPADDSSWKVYVDRIVELNIEYYERVQEAEVPTEGGSDSEDEADDEMDRYTRRMDAGLFSLQMTDVAIAYISEEPTVKGRIEQGLRRKGRTLGMVADELAEYIAAKEEATMQASTRQQIIRRLKESHGEPLTVEHLLSYIE</sequence>
<comment type="caution">
    <text evidence="7">The sequence shown here is derived from an EMBL/GenBank/DDBJ whole genome shotgun (WGS) entry which is preliminary data.</text>
</comment>
<protein>
    <recommendedName>
        <fullName evidence="6">Beta-catenin-like protein 1 N-terminal domain-containing protein</fullName>
    </recommendedName>
</protein>
<dbReference type="GO" id="GO:0005681">
    <property type="term" value="C:spliceosomal complex"/>
    <property type="evidence" value="ECO:0007669"/>
    <property type="project" value="TreeGrafter"/>
</dbReference>
<dbReference type="PANTHER" id="PTHR14978:SF0">
    <property type="entry name" value="BETA-CATENIN-LIKE PROTEIN 1"/>
    <property type="match status" value="1"/>
</dbReference>